<evidence type="ECO:0000313" key="7">
    <source>
        <dbReference type="Proteomes" id="UP001215712"/>
    </source>
</evidence>
<evidence type="ECO:0000256" key="1">
    <source>
        <dbReference type="ARBA" id="ARBA00001971"/>
    </source>
</evidence>
<keyword evidence="3" id="KW-0479">Metal-binding</keyword>
<dbReference type="GO" id="GO:0016705">
    <property type="term" value="F:oxidoreductase activity, acting on paired donors, with incorporation or reduction of molecular oxygen"/>
    <property type="evidence" value="ECO:0007669"/>
    <property type="project" value="InterPro"/>
</dbReference>
<dbReference type="InterPro" id="IPR036396">
    <property type="entry name" value="Cyt_P450_sf"/>
</dbReference>
<protein>
    <submittedName>
        <fullName evidence="6">Cytochrome P450</fullName>
    </submittedName>
</protein>
<evidence type="ECO:0000256" key="4">
    <source>
        <dbReference type="ARBA" id="ARBA00023004"/>
    </source>
</evidence>
<name>A0AAD6HMG9_9EURO</name>
<dbReference type="GO" id="GO:0004497">
    <property type="term" value="F:monooxygenase activity"/>
    <property type="evidence" value="ECO:0007669"/>
    <property type="project" value="InterPro"/>
</dbReference>
<dbReference type="PANTHER" id="PTHR24305">
    <property type="entry name" value="CYTOCHROME P450"/>
    <property type="match status" value="1"/>
</dbReference>
<gene>
    <name evidence="6" type="ORF">N7493_004886</name>
</gene>
<keyword evidence="4" id="KW-0408">Iron</keyword>
<comment type="similarity">
    <text evidence="2">Belongs to the cytochrome P450 family.</text>
</comment>
<keyword evidence="7" id="KW-1185">Reference proteome</keyword>
<reference evidence="6" key="1">
    <citation type="journal article" date="2023" name="IMA Fungus">
        <title>Comparative genomic study of the Penicillium genus elucidates a diverse pangenome and 15 lateral gene transfer events.</title>
        <authorList>
            <person name="Petersen C."/>
            <person name="Sorensen T."/>
            <person name="Nielsen M.R."/>
            <person name="Sondergaard T.E."/>
            <person name="Sorensen J.L."/>
            <person name="Fitzpatrick D.A."/>
            <person name="Frisvad J.C."/>
            <person name="Nielsen K.L."/>
        </authorList>
    </citation>
    <scope>NUCLEOTIDE SEQUENCE</scope>
    <source>
        <strain evidence="6">IBT 17514</strain>
    </source>
</reference>
<dbReference type="GO" id="GO:0005506">
    <property type="term" value="F:iron ion binding"/>
    <property type="evidence" value="ECO:0007669"/>
    <property type="project" value="InterPro"/>
</dbReference>
<dbReference type="Gene3D" id="1.10.630.10">
    <property type="entry name" value="Cytochrome P450"/>
    <property type="match status" value="1"/>
</dbReference>
<dbReference type="EMBL" id="JAQJAN010000006">
    <property type="protein sequence ID" value="KAJ5727066.1"/>
    <property type="molecule type" value="Genomic_DNA"/>
</dbReference>
<reference evidence="6" key="2">
    <citation type="submission" date="2023-01" db="EMBL/GenBank/DDBJ databases">
        <authorList>
            <person name="Petersen C."/>
        </authorList>
    </citation>
    <scope>NUCLEOTIDE SEQUENCE</scope>
    <source>
        <strain evidence="6">IBT 17514</strain>
    </source>
</reference>
<dbReference type="PANTHER" id="PTHR24305:SF232">
    <property type="entry name" value="P450, PUTATIVE (EUROFUNG)-RELATED"/>
    <property type="match status" value="1"/>
</dbReference>
<dbReference type="Pfam" id="PF00067">
    <property type="entry name" value="p450"/>
    <property type="match status" value="1"/>
</dbReference>
<dbReference type="Proteomes" id="UP001215712">
    <property type="component" value="Unassembled WGS sequence"/>
</dbReference>
<dbReference type="InterPro" id="IPR001128">
    <property type="entry name" value="Cyt_P450"/>
</dbReference>
<dbReference type="GO" id="GO:0020037">
    <property type="term" value="F:heme binding"/>
    <property type="evidence" value="ECO:0007669"/>
    <property type="project" value="InterPro"/>
</dbReference>
<dbReference type="AlphaFoldDB" id="A0AAD6HMG9"/>
<evidence type="ECO:0000256" key="2">
    <source>
        <dbReference type="ARBA" id="ARBA00010617"/>
    </source>
</evidence>
<evidence type="ECO:0000256" key="3">
    <source>
        <dbReference type="ARBA" id="ARBA00022723"/>
    </source>
</evidence>
<sequence>MTMDRKSNEHLSSSHSRSDPHKRLKKFLSPAFTVGYVDGLEFLFAQCVSDLINRYMDLLSPSVSSGKPEIVITDLMEDLHNLALDIMGECSFASGIGQTNKNKKLEIEFDENMWKRIPTVIFKGMTRRYQVERQANGNHFVYIKRCIRGLGLKITFDWPKEMISAISAVAGHRNHHPESVRPDLLQHLLNSGKKHDRGVKMNTRDVVDQMAEILLAGSETTSGTIACFF</sequence>
<accession>A0AAD6HMG9</accession>
<comment type="cofactor">
    <cofactor evidence="1">
        <name>heme</name>
        <dbReference type="ChEBI" id="CHEBI:30413"/>
    </cofactor>
</comment>
<dbReference type="InterPro" id="IPR050121">
    <property type="entry name" value="Cytochrome_P450_monoxygenase"/>
</dbReference>
<evidence type="ECO:0000256" key="5">
    <source>
        <dbReference type="SAM" id="MobiDB-lite"/>
    </source>
</evidence>
<dbReference type="SUPFAM" id="SSF48264">
    <property type="entry name" value="Cytochrome P450"/>
    <property type="match status" value="1"/>
</dbReference>
<dbReference type="GO" id="GO:0043386">
    <property type="term" value="P:mycotoxin biosynthetic process"/>
    <property type="evidence" value="ECO:0007669"/>
    <property type="project" value="UniProtKB-ARBA"/>
</dbReference>
<feature type="region of interest" description="Disordered" evidence="5">
    <location>
        <begin position="1"/>
        <end position="21"/>
    </location>
</feature>
<evidence type="ECO:0000313" key="6">
    <source>
        <dbReference type="EMBL" id="KAJ5727066.1"/>
    </source>
</evidence>
<proteinExistence type="inferred from homology"/>
<organism evidence="6 7">
    <name type="scientific">Penicillium malachiteum</name>
    <dbReference type="NCBI Taxonomy" id="1324776"/>
    <lineage>
        <taxon>Eukaryota</taxon>
        <taxon>Fungi</taxon>
        <taxon>Dikarya</taxon>
        <taxon>Ascomycota</taxon>
        <taxon>Pezizomycotina</taxon>
        <taxon>Eurotiomycetes</taxon>
        <taxon>Eurotiomycetidae</taxon>
        <taxon>Eurotiales</taxon>
        <taxon>Aspergillaceae</taxon>
        <taxon>Penicillium</taxon>
    </lineage>
</organism>
<comment type="caution">
    <text evidence="6">The sequence shown here is derived from an EMBL/GenBank/DDBJ whole genome shotgun (WGS) entry which is preliminary data.</text>
</comment>